<dbReference type="PROSITE" id="PS51729">
    <property type="entry name" value="GNAT_YJDJ"/>
    <property type="match status" value="1"/>
</dbReference>
<keyword evidence="4" id="KW-1185">Reference proteome</keyword>
<dbReference type="PANTHER" id="PTHR31435">
    <property type="entry name" value="PROTEIN NATD1"/>
    <property type="match status" value="1"/>
</dbReference>
<feature type="domain" description="N-acetyltransferase" evidence="2">
    <location>
        <begin position="5"/>
        <end position="92"/>
    </location>
</feature>
<feature type="domain" description="N-acetyltransferase" evidence="1">
    <location>
        <begin position="1"/>
        <end position="93"/>
    </location>
</feature>
<dbReference type="CDD" id="cd04301">
    <property type="entry name" value="NAT_SF"/>
    <property type="match status" value="1"/>
</dbReference>
<sequence length="93" mass="10372">MSSLEIKRDEKGFYVGNPSNKDAEITFVKKDEDTIDIDHTEVSENLQGQGVGGKLVQAVVDYARENNLNITATCPYAEKKLSRTDEYLDVFVG</sequence>
<dbReference type="Proteomes" id="UP000297975">
    <property type="component" value="Unassembled WGS sequence"/>
</dbReference>
<dbReference type="AlphaFoldDB" id="A0A4Y8INC3"/>
<dbReference type="InterPro" id="IPR000182">
    <property type="entry name" value="GNAT_dom"/>
</dbReference>
<comment type="caution">
    <text evidence="3">The sequence shown here is derived from an EMBL/GenBank/DDBJ whole genome shotgun (WGS) entry which is preliminary data.</text>
</comment>
<dbReference type="SUPFAM" id="SSF55729">
    <property type="entry name" value="Acyl-CoA N-acyltransferases (Nat)"/>
    <property type="match status" value="1"/>
</dbReference>
<dbReference type="InterPro" id="IPR045057">
    <property type="entry name" value="Gcn5-rel_NAT"/>
</dbReference>
<dbReference type="InterPro" id="IPR016181">
    <property type="entry name" value="Acyl_CoA_acyltransferase"/>
</dbReference>
<dbReference type="PROSITE" id="PS51186">
    <property type="entry name" value="GNAT"/>
    <property type="match status" value="1"/>
</dbReference>
<keyword evidence="3" id="KW-0808">Transferase</keyword>
<reference evidence="3 4" key="1">
    <citation type="submission" date="2019-03" db="EMBL/GenBank/DDBJ databases">
        <authorList>
            <person name="He R.-H."/>
        </authorList>
    </citation>
    <scope>NUCLEOTIDE SEQUENCE [LARGE SCALE GENOMIC DNA]</scope>
    <source>
        <strain evidence="4">SH 714</strain>
    </source>
</reference>
<evidence type="ECO:0000259" key="1">
    <source>
        <dbReference type="PROSITE" id="PS51186"/>
    </source>
</evidence>
<dbReference type="EMBL" id="SOPW01000005">
    <property type="protein sequence ID" value="TFB22829.1"/>
    <property type="molecule type" value="Genomic_DNA"/>
</dbReference>
<proteinExistence type="predicted"/>
<dbReference type="OrthoDB" id="9793389at2"/>
<organism evidence="3 4">
    <name type="scientific">Filobacillus milosensis</name>
    <dbReference type="NCBI Taxonomy" id="94137"/>
    <lineage>
        <taxon>Bacteria</taxon>
        <taxon>Bacillati</taxon>
        <taxon>Bacillota</taxon>
        <taxon>Bacilli</taxon>
        <taxon>Bacillales</taxon>
        <taxon>Bacillaceae</taxon>
        <taxon>Filobacillus</taxon>
    </lineage>
</organism>
<evidence type="ECO:0000313" key="4">
    <source>
        <dbReference type="Proteomes" id="UP000297975"/>
    </source>
</evidence>
<dbReference type="GO" id="GO:0016747">
    <property type="term" value="F:acyltransferase activity, transferring groups other than amino-acyl groups"/>
    <property type="evidence" value="ECO:0007669"/>
    <property type="project" value="InterPro"/>
</dbReference>
<dbReference type="InterPro" id="IPR031165">
    <property type="entry name" value="GNAT_YJDJ"/>
</dbReference>
<dbReference type="PANTHER" id="PTHR31435:SF10">
    <property type="entry name" value="BSR4717 PROTEIN"/>
    <property type="match status" value="1"/>
</dbReference>
<accession>A0A4Y8INC3</accession>
<evidence type="ECO:0000259" key="2">
    <source>
        <dbReference type="PROSITE" id="PS51729"/>
    </source>
</evidence>
<gene>
    <name evidence="3" type="ORF">E3U55_06220</name>
</gene>
<evidence type="ECO:0000313" key="3">
    <source>
        <dbReference type="EMBL" id="TFB22829.1"/>
    </source>
</evidence>
<dbReference type="Pfam" id="PF14542">
    <property type="entry name" value="Acetyltransf_CG"/>
    <property type="match status" value="1"/>
</dbReference>
<protein>
    <submittedName>
        <fullName evidence="3">N-acetyltransferase</fullName>
    </submittedName>
</protein>
<dbReference type="Gene3D" id="3.40.630.30">
    <property type="match status" value="1"/>
</dbReference>
<name>A0A4Y8INC3_9BACI</name>